<evidence type="ECO:0008006" key="3">
    <source>
        <dbReference type="Google" id="ProtNLM"/>
    </source>
</evidence>
<gene>
    <name evidence="1" type="ORF">EGW08_000493</name>
</gene>
<comment type="caution">
    <text evidence="1">The sequence shown here is derived from an EMBL/GenBank/DDBJ whole genome shotgun (WGS) entry which is preliminary data.</text>
</comment>
<dbReference type="Gene3D" id="3.40.50.150">
    <property type="entry name" value="Vaccinia Virus protein VP39"/>
    <property type="match status" value="1"/>
</dbReference>
<dbReference type="EMBL" id="RQTK01000006">
    <property type="protein sequence ID" value="RUS91785.1"/>
    <property type="molecule type" value="Genomic_DNA"/>
</dbReference>
<dbReference type="OrthoDB" id="199041at2759"/>
<dbReference type="InterPro" id="IPR007884">
    <property type="entry name" value="METL9"/>
</dbReference>
<accession>A0A3S1BY49</accession>
<dbReference type="PANTHER" id="PTHR12890:SF0">
    <property type="entry name" value="PROTEIN-L-HISTIDINE N-PROS-METHYLTRANSFERASE"/>
    <property type="match status" value="1"/>
</dbReference>
<dbReference type="PANTHER" id="PTHR12890">
    <property type="entry name" value="DREV PROTEIN"/>
    <property type="match status" value="1"/>
</dbReference>
<dbReference type="STRING" id="188477.A0A3S1BY49"/>
<keyword evidence="2" id="KW-1185">Reference proteome</keyword>
<evidence type="ECO:0000313" key="2">
    <source>
        <dbReference type="Proteomes" id="UP000271974"/>
    </source>
</evidence>
<dbReference type="SUPFAM" id="SSF53335">
    <property type="entry name" value="S-adenosyl-L-methionine-dependent methyltransferases"/>
    <property type="match status" value="1"/>
</dbReference>
<proteinExistence type="predicted"/>
<dbReference type="InterPro" id="IPR029063">
    <property type="entry name" value="SAM-dependent_MTases_sf"/>
</dbReference>
<reference evidence="1 2" key="1">
    <citation type="submission" date="2019-01" db="EMBL/GenBank/DDBJ databases">
        <title>A draft genome assembly of the solar-powered sea slug Elysia chlorotica.</title>
        <authorList>
            <person name="Cai H."/>
            <person name="Li Q."/>
            <person name="Fang X."/>
            <person name="Li J."/>
            <person name="Curtis N.E."/>
            <person name="Altenburger A."/>
            <person name="Shibata T."/>
            <person name="Feng M."/>
            <person name="Maeda T."/>
            <person name="Schwartz J.A."/>
            <person name="Shigenobu S."/>
            <person name="Lundholm N."/>
            <person name="Nishiyama T."/>
            <person name="Yang H."/>
            <person name="Hasebe M."/>
            <person name="Li S."/>
            <person name="Pierce S.K."/>
            <person name="Wang J."/>
        </authorList>
    </citation>
    <scope>NUCLEOTIDE SEQUENCE [LARGE SCALE GENOMIC DNA]</scope>
    <source>
        <strain evidence="1">EC2010</strain>
        <tissue evidence="1">Whole organism of an adult</tissue>
    </source>
</reference>
<protein>
    <recommendedName>
        <fullName evidence="3">Methyltransferase-like protein 9</fullName>
    </recommendedName>
</protein>
<dbReference type="GO" id="GO:0106370">
    <property type="term" value="F:protein-L-histidine N-pros-methyltransferase activity"/>
    <property type="evidence" value="ECO:0007669"/>
    <property type="project" value="InterPro"/>
</dbReference>
<organism evidence="1 2">
    <name type="scientific">Elysia chlorotica</name>
    <name type="common">Eastern emerald elysia</name>
    <name type="synonym">Sea slug</name>
    <dbReference type="NCBI Taxonomy" id="188477"/>
    <lineage>
        <taxon>Eukaryota</taxon>
        <taxon>Metazoa</taxon>
        <taxon>Spiralia</taxon>
        <taxon>Lophotrochozoa</taxon>
        <taxon>Mollusca</taxon>
        <taxon>Gastropoda</taxon>
        <taxon>Heterobranchia</taxon>
        <taxon>Euthyneura</taxon>
        <taxon>Panpulmonata</taxon>
        <taxon>Sacoglossa</taxon>
        <taxon>Placobranchoidea</taxon>
        <taxon>Plakobranchidae</taxon>
        <taxon>Elysia</taxon>
    </lineage>
</organism>
<dbReference type="Proteomes" id="UP000271974">
    <property type="component" value="Unassembled WGS sequence"/>
</dbReference>
<dbReference type="Pfam" id="PF05219">
    <property type="entry name" value="DREV"/>
    <property type="match status" value="1"/>
</dbReference>
<sequence>MTCQVSSTNKADFKYETFTFCLSLLVLLIRVTFGQETVDKEELQSQFKMSDDNSMDSRFTAPRAVAQPYIRSSLARAVYYKFKEDEQNQNDRHVYWYRAILSRLSQDLCGKFVQFDQDDGADEFLQNCQEKSDAILSQIFYSLARPILNVFMTQTSINGLLRRGSMYIFSKPQFEQLMNYTAYHKQGNLLDLGAGDGMVTAQMSSYFNQTYATEMSGVMARKLSSMGYHVLDVDQWAESGLKFDVVSCLNLLDRCDKPMSLLAQIRKVLSPDTGRLLVATVIPFKPYVEFNSKTHEPSEFLRVTGSNFEEQVDQLVSIFRQAGFVVEKFTRLPYLCEGDLRHSFYVLTDALFVLKAAEETTAS</sequence>
<dbReference type="CDD" id="cd02440">
    <property type="entry name" value="AdoMet_MTases"/>
    <property type="match status" value="1"/>
</dbReference>
<name>A0A3S1BY49_ELYCH</name>
<evidence type="ECO:0000313" key="1">
    <source>
        <dbReference type="EMBL" id="RUS91785.1"/>
    </source>
</evidence>
<dbReference type="AlphaFoldDB" id="A0A3S1BY49"/>